<protein>
    <submittedName>
        <fullName evidence="1">Uncharacterized protein</fullName>
    </submittedName>
</protein>
<gene>
    <name evidence="1" type="ORF">GCM10009741_36910</name>
</gene>
<evidence type="ECO:0000313" key="1">
    <source>
        <dbReference type="EMBL" id="GAA1531354.1"/>
    </source>
</evidence>
<reference evidence="1 2" key="1">
    <citation type="journal article" date="2019" name="Int. J. Syst. Evol. Microbiol.">
        <title>The Global Catalogue of Microorganisms (GCM) 10K type strain sequencing project: providing services to taxonomists for standard genome sequencing and annotation.</title>
        <authorList>
            <consortium name="The Broad Institute Genomics Platform"/>
            <consortium name="The Broad Institute Genome Sequencing Center for Infectious Disease"/>
            <person name="Wu L."/>
            <person name="Ma J."/>
        </authorList>
    </citation>
    <scope>NUCLEOTIDE SEQUENCE [LARGE SCALE GENOMIC DNA]</scope>
    <source>
        <strain evidence="1 2">JCM 14303</strain>
    </source>
</reference>
<name>A0ABN2B334_9ACTN</name>
<proteinExistence type="predicted"/>
<organism evidence="1 2">
    <name type="scientific">Kribbella lupini</name>
    <dbReference type="NCBI Taxonomy" id="291602"/>
    <lineage>
        <taxon>Bacteria</taxon>
        <taxon>Bacillati</taxon>
        <taxon>Actinomycetota</taxon>
        <taxon>Actinomycetes</taxon>
        <taxon>Propionibacteriales</taxon>
        <taxon>Kribbellaceae</taxon>
        <taxon>Kribbella</taxon>
    </lineage>
</organism>
<comment type="caution">
    <text evidence="1">The sequence shown here is derived from an EMBL/GenBank/DDBJ whole genome shotgun (WGS) entry which is preliminary data.</text>
</comment>
<sequence>MPELPDDPSPDQLEAWIELADLVRDPAFKAAVRRAAEHQAAERAAGDTTGLHHDLTQYVRNRVNAAITSGIDPTGVDAAAVVTELVAQYCDTFGETDTPSYRSRLVTRLEVAADPLMERYWELLAITNGSPPPPSLAPIFQWFLAALRATSS</sequence>
<accession>A0ABN2B334</accession>
<dbReference type="RefSeq" id="WP_344175472.1">
    <property type="nucleotide sequence ID" value="NZ_BAAANC010000002.1"/>
</dbReference>
<dbReference type="Proteomes" id="UP001500363">
    <property type="component" value="Unassembled WGS sequence"/>
</dbReference>
<dbReference type="EMBL" id="BAAANC010000002">
    <property type="protein sequence ID" value="GAA1531354.1"/>
    <property type="molecule type" value="Genomic_DNA"/>
</dbReference>
<keyword evidence="2" id="KW-1185">Reference proteome</keyword>
<evidence type="ECO:0000313" key="2">
    <source>
        <dbReference type="Proteomes" id="UP001500363"/>
    </source>
</evidence>